<keyword evidence="3" id="KW-0862">Zinc</keyword>
<dbReference type="Proteomes" id="UP000824083">
    <property type="component" value="Unassembled WGS sequence"/>
</dbReference>
<comment type="similarity">
    <text evidence="1">Belongs to the peptidase M20 family.</text>
</comment>
<dbReference type="GO" id="GO:0016813">
    <property type="term" value="F:hydrolase activity, acting on carbon-nitrogen (but not peptide) bonds, in linear amidines"/>
    <property type="evidence" value="ECO:0007669"/>
    <property type="project" value="InterPro"/>
</dbReference>
<name>A0A9D1IJ11_9BURK</name>
<reference evidence="4" key="2">
    <citation type="journal article" date="2021" name="PeerJ">
        <title>Extensive microbial diversity within the chicken gut microbiome revealed by metagenomics and culture.</title>
        <authorList>
            <person name="Gilroy R."/>
            <person name="Ravi A."/>
            <person name="Getino M."/>
            <person name="Pursley I."/>
            <person name="Horton D.L."/>
            <person name="Alikhan N.F."/>
            <person name="Baker D."/>
            <person name="Gharbi K."/>
            <person name="Hall N."/>
            <person name="Watson M."/>
            <person name="Adriaenssens E.M."/>
            <person name="Foster-Nyarko E."/>
            <person name="Jarju S."/>
            <person name="Secka A."/>
            <person name="Antonio M."/>
            <person name="Oren A."/>
            <person name="Chaudhuri R.R."/>
            <person name="La Ragione R."/>
            <person name="Hildebrand F."/>
            <person name="Pallen M.J."/>
        </authorList>
    </citation>
    <scope>NUCLEOTIDE SEQUENCE</scope>
    <source>
        <strain evidence="4">7463</strain>
    </source>
</reference>
<dbReference type="InterPro" id="IPR002933">
    <property type="entry name" value="Peptidase_M20"/>
</dbReference>
<dbReference type="InterPro" id="IPR036264">
    <property type="entry name" value="Bact_exopeptidase_dim_dom"/>
</dbReference>
<reference evidence="4" key="1">
    <citation type="submission" date="2020-10" db="EMBL/GenBank/DDBJ databases">
        <authorList>
            <person name="Gilroy R."/>
        </authorList>
    </citation>
    <scope>NUCLEOTIDE SEQUENCE</scope>
    <source>
        <strain evidence="4">7463</strain>
    </source>
</reference>
<feature type="binding site" evidence="3">
    <location>
        <position position="90"/>
    </location>
    <ligand>
        <name>Zn(2+)</name>
        <dbReference type="ChEBI" id="CHEBI:29105"/>
        <label>2</label>
    </ligand>
</feature>
<accession>A0A9D1IJ11</accession>
<organism evidence="4 5">
    <name type="scientific">Candidatus Aphodousia faecigallinarum</name>
    <dbReference type="NCBI Taxonomy" id="2840677"/>
    <lineage>
        <taxon>Bacteria</taxon>
        <taxon>Pseudomonadati</taxon>
        <taxon>Pseudomonadota</taxon>
        <taxon>Betaproteobacteria</taxon>
        <taxon>Burkholderiales</taxon>
        <taxon>Sutterellaceae</taxon>
        <taxon>Sutterellaceae incertae sedis</taxon>
        <taxon>Candidatus Aphodousia</taxon>
    </lineage>
</organism>
<gene>
    <name evidence="4" type="ORF">IAC56_04770</name>
</gene>
<dbReference type="SUPFAM" id="SSF55031">
    <property type="entry name" value="Bacterial exopeptidase dimerisation domain"/>
    <property type="match status" value="1"/>
</dbReference>
<dbReference type="AlphaFoldDB" id="A0A9D1IJ11"/>
<evidence type="ECO:0000313" key="4">
    <source>
        <dbReference type="EMBL" id="HIU37566.1"/>
    </source>
</evidence>
<keyword evidence="3" id="KW-0479">Metal-binding</keyword>
<proteinExistence type="inferred from homology"/>
<evidence type="ECO:0000256" key="2">
    <source>
        <dbReference type="ARBA" id="ARBA00022801"/>
    </source>
</evidence>
<dbReference type="PANTHER" id="PTHR32494:SF5">
    <property type="entry name" value="ALLANTOATE AMIDOHYDROLASE"/>
    <property type="match status" value="1"/>
</dbReference>
<comment type="caution">
    <text evidence="4">The sequence shown here is derived from an EMBL/GenBank/DDBJ whole genome shotgun (WGS) entry which is preliminary data.</text>
</comment>
<feature type="binding site" evidence="3">
    <location>
        <position position="187"/>
    </location>
    <ligand>
        <name>Zn(2+)</name>
        <dbReference type="ChEBI" id="CHEBI:29105"/>
        <label>1</label>
    </ligand>
</feature>
<evidence type="ECO:0000256" key="1">
    <source>
        <dbReference type="ARBA" id="ARBA00006153"/>
    </source>
</evidence>
<dbReference type="SUPFAM" id="SSF53187">
    <property type="entry name" value="Zn-dependent exopeptidases"/>
    <property type="match status" value="1"/>
</dbReference>
<feature type="binding site" evidence="3">
    <location>
        <position position="90"/>
    </location>
    <ligand>
        <name>Zn(2+)</name>
        <dbReference type="ChEBI" id="CHEBI:29105"/>
        <label>1</label>
    </ligand>
</feature>
<evidence type="ECO:0000256" key="3">
    <source>
        <dbReference type="PIRSR" id="PIRSR001235-1"/>
    </source>
</evidence>
<dbReference type="PIRSF" id="PIRSF001235">
    <property type="entry name" value="Amidase_carbamoylase"/>
    <property type="match status" value="1"/>
</dbReference>
<dbReference type="GO" id="GO:0046872">
    <property type="term" value="F:metal ion binding"/>
    <property type="evidence" value="ECO:0007669"/>
    <property type="project" value="UniProtKB-KW"/>
</dbReference>
<dbReference type="PANTHER" id="PTHR32494">
    <property type="entry name" value="ALLANTOATE DEIMINASE-RELATED"/>
    <property type="match status" value="1"/>
</dbReference>
<feature type="binding site" evidence="3">
    <location>
        <position position="79"/>
    </location>
    <ligand>
        <name>Zn(2+)</name>
        <dbReference type="ChEBI" id="CHEBI:29105"/>
        <label>1</label>
    </ligand>
</feature>
<dbReference type="Pfam" id="PF01546">
    <property type="entry name" value="Peptidase_M20"/>
    <property type="match status" value="1"/>
</dbReference>
<keyword evidence="2 4" id="KW-0378">Hydrolase</keyword>
<dbReference type="Gene3D" id="3.40.630.10">
    <property type="entry name" value="Zn peptidases"/>
    <property type="match status" value="1"/>
</dbReference>
<dbReference type="NCBIfam" id="TIGR01879">
    <property type="entry name" value="hydantase"/>
    <property type="match status" value="1"/>
</dbReference>
<sequence>MQTEKDFAQKIFADVHELSKSNLGVTRLGYSEKETQVLKYLEKVAIGLGMNCSYDVAGNLWMTLEGNHAERPFLMVASHADSVPEGGNFDGLAGIVSGLCAAKAIKESGVRLDRNLKVVAFRCEEQGLIGSRAILGTLTPEDLNRRYRPECKLLGESMQDCGIDPQALVQGKAYLNPKDVAAYFELHIEQGPKLELSSQAKVGLVTGIRGNVFHRAIRCLGETAHSGAIDFEFRHDAVAAVTQLFAVMRSHWIERLQAGDDLVYTNGVVNTPPSQSFNIISGEVTFSLDIRTLSVQTRKDFYELFKTEARKIEDDFGVRFEFDQAFYIEPALSDSHLIDRLESSAVQEKVPVIRMPSGAGHDAGDIAQEGIPMAMIFIANQNGSHNYREAMRMEDFLSGVRILTRTLKDY</sequence>
<dbReference type="Gene3D" id="3.30.70.360">
    <property type="match status" value="1"/>
</dbReference>
<protein>
    <submittedName>
        <fullName evidence="4">Zn-dependent hydrolase</fullName>
    </submittedName>
</protein>
<feature type="binding site" evidence="3">
    <location>
        <position position="385"/>
    </location>
    <ligand>
        <name>Zn(2+)</name>
        <dbReference type="ChEBI" id="CHEBI:29105"/>
        <label>2</label>
    </ligand>
</feature>
<feature type="binding site" evidence="3">
    <location>
        <position position="125"/>
    </location>
    <ligand>
        <name>Zn(2+)</name>
        <dbReference type="ChEBI" id="CHEBI:29105"/>
        <label>2</label>
    </ligand>
</feature>
<dbReference type="InterPro" id="IPR010158">
    <property type="entry name" value="Amidase_Cbmase"/>
</dbReference>
<evidence type="ECO:0000313" key="5">
    <source>
        <dbReference type="Proteomes" id="UP000824083"/>
    </source>
</evidence>
<comment type="cofactor">
    <cofactor evidence="3">
        <name>Zn(2+)</name>
        <dbReference type="ChEBI" id="CHEBI:29105"/>
    </cofactor>
    <text evidence="3">Binds 2 Zn(2+) ions per subunit.</text>
</comment>
<dbReference type="EMBL" id="DVMY01000077">
    <property type="protein sequence ID" value="HIU37566.1"/>
    <property type="molecule type" value="Genomic_DNA"/>
</dbReference>